<dbReference type="EMBL" id="JBBMFC010000049">
    <property type="protein sequence ID" value="MEQ2580124.1"/>
    <property type="molecule type" value="Genomic_DNA"/>
</dbReference>
<reference evidence="4 5" key="1">
    <citation type="submission" date="2024-03" db="EMBL/GenBank/DDBJ databases">
        <title>Human intestinal bacterial collection.</title>
        <authorList>
            <person name="Pauvert C."/>
            <person name="Hitch T.C.A."/>
            <person name="Clavel T."/>
        </authorList>
    </citation>
    <scope>NUCLEOTIDE SEQUENCE [LARGE SCALE GENOMIC DNA]</scope>
    <source>
        <strain evidence="4 5">CLA-AA-H78B</strain>
    </source>
</reference>
<comment type="similarity">
    <text evidence="1">Belongs to the GdpP/PdeA phosphodiesterase family.</text>
</comment>
<dbReference type="SUPFAM" id="SSF64182">
    <property type="entry name" value="DHH phosphoesterases"/>
    <property type="match status" value="1"/>
</dbReference>
<organism evidence="4 5">
    <name type="scientific">Hominiventricola aquisgranensis</name>
    <dbReference type="NCBI Taxonomy" id="3133164"/>
    <lineage>
        <taxon>Bacteria</taxon>
        <taxon>Bacillati</taxon>
        <taxon>Bacillota</taxon>
        <taxon>Clostridia</taxon>
        <taxon>Lachnospirales</taxon>
        <taxon>Lachnospiraceae</taxon>
        <taxon>Hominiventricola</taxon>
    </lineage>
</organism>
<accession>A0ABV1I639</accession>
<dbReference type="Gene3D" id="3.10.310.30">
    <property type="match status" value="1"/>
</dbReference>
<dbReference type="InterPro" id="IPR000160">
    <property type="entry name" value="GGDEF_dom"/>
</dbReference>
<keyword evidence="2" id="KW-0812">Transmembrane</keyword>
<dbReference type="InterPro" id="IPR043128">
    <property type="entry name" value="Rev_trsase/Diguanyl_cyclase"/>
</dbReference>
<dbReference type="Pfam" id="PF24898">
    <property type="entry name" value="GGDEF_GdpP"/>
    <property type="match status" value="1"/>
</dbReference>
<dbReference type="InterPro" id="IPR014528">
    <property type="entry name" value="GdpP/PdeA"/>
</dbReference>
<evidence type="ECO:0000259" key="3">
    <source>
        <dbReference type="PROSITE" id="PS50887"/>
    </source>
</evidence>
<comment type="function">
    <text evidence="1">Has phosphodiesterase (PDE) activity against cyclic-di-AMP (c-di-AMP).</text>
</comment>
<keyword evidence="5" id="KW-1185">Reference proteome</keyword>
<dbReference type="InterPro" id="IPR001667">
    <property type="entry name" value="DDH_dom"/>
</dbReference>
<name>A0ABV1I639_9FIRM</name>
<dbReference type="Proteomes" id="UP001470288">
    <property type="component" value="Unassembled WGS sequence"/>
</dbReference>
<dbReference type="Gene3D" id="3.90.1640.10">
    <property type="entry name" value="inorganic pyrophosphatase (n-terminal core)"/>
    <property type="match status" value="1"/>
</dbReference>
<dbReference type="InterPro" id="IPR051319">
    <property type="entry name" value="Oligoribo/pAp-PDE_c-di-AMP_PDE"/>
</dbReference>
<comment type="subcellular location">
    <subcellularLocation>
        <location evidence="1">Cell membrane</location>
    </subcellularLocation>
</comment>
<dbReference type="Gene3D" id="3.30.450.20">
    <property type="entry name" value="PAS domain"/>
    <property type="match status" value="1"/>
</dbReference>
<protein>
    <recommendedName>
        <fullName evidence="1">Cyclic-di-AMP phosphodiesterase</fullName>
        <ecNumber evidence="1">3.1.4.-</ecNumber>
    </recommendedName>
</protein>
<dbReference type="InterPro" id="IPR003156">
    <property type="entry name" value="DHHA1_dom"/>
</dbReference>
<sequence length="682" mass="76108">MGKLGKIKGKLRLYIKWPLYLTLLLLVAGLGVYLISPQAGLLMVIVIIIYAAIAGGLYIYNKPSIYTDMVSFATQYGQIQKNLLKELAIPYVLLSEDGRIVWSNREFNRITGKIGKFNKAINTVFPELNQGLLPTEEEPVVSVNLKYGEEDYRVEMKRIQMDECLPNAEELIESEAVEGCLIALYLFDTTEINRRIRENEDQRMVVGLVYIDNYDEALENVEEVRSSLLVALIERKINKYFGAYDGIVRKLEKDRFFVVMQEKALTQIRETRFDLLQDIKTVNIGNEMAITLSIGIGSGGGSYTDCMEYARSAMDLALARGGDQAVVKTKDQITYYGGKTQQMEKNTRVKARVKAQAFRELVETKDKVVVMGHKMPDADAFGSAVAIYRAAKTLNKKAYIVVNEATSAMRPMMEAFAEANNHEQGIVIGSSQAKEIVDRNTVVVVVDTNKPSYTECEEILAMTPTVVVFDHHRRGNEVIQHAALSYVETNASSSCEMVAEILQYFADNVRLKGGEADCIYAGIMIDTDNFMRKTGVRTFEAAAFLRRCGADVTRVHKMFRTDMAEYKARAEAVRHAEVYKGFALTVCPSKGLASPTIVGAQAANELLNIVGVRASIVLTEYNGRIYVSARSIDDVNVQVIMEKMGGGGHLNMAGVQLECTLEEAMQQVRDTLDCMFEKGELE</sequence>
<dbReference type="Gene3D" id="3.30.70.270">
    <property type="match status" value="1"/>
</dbReference>
<gene>
    <name evidence="4" type="ORF">WMO62_15045</name>
</gene>
<comment type="caution">
    <text evidence="4">The sequence shown here is derived from an EMBL/GenBank/DDBJ whole genome shotgun (WGS) entry which is preliminary data.</text>
</comment>
<comment type="catalytic activity">
    <reaction evidence="1">
        <text>3',3'-c-di-AMP + H2O = 5'-O-phosphonoadenylyl-(3'-&gt;5')-adenosine + H(+)</text>
        <dbReference type="Rhea" id="RHEA:54420"/>
        <dbReference type="ChEBI" id="CHEBI:15377"/>
        <dbReference type="ChEBI" id="CHEBI:15378"/>
        <dbReference type="ChEBI" id="CHEBI:71500"/>
        <dbReference type="ChEBI" id="CHEBI:138171"/>
    </reaction>
</comment>
<dbReference type="PIRSF" id="PIRSF026583">
    <property type="entry name" value="YybT"/>
    <property type="match status" value="1"/>
</dbReference>
<dbReference type="Pfam" id="PF01368">
    <property type="entry name" value="DHH"/>
    <property type="match status" value="1"/>
</dbReference>
<dbReference type="InterPro" id="IPR038763">
    <property type="entry name" value="DHH_sf"/>
</dbReference>
<evidence type="ECO:0000256" key="1">
    <source>
        <dbReference type="PIRNR" id="PIRNR026583"/>
    </source>
</evidence>
<evidence type="ECO:0000313" key="5">
    <source>
        <dbReference type="Proteomes" id="UP001470288"/>
    </source>
</evidence>
<feature type="domain" description="GGDEF" evidence="3">
    <location>
        <begin position="202"/>
        <end position="330"/>
    </location>
</feature>
<dbReference type="RefSeq" id="WP_118439421.1">
    <property type="nucleotide sequence ID" value="NZ_JBBMFC010000049.1"/>
</dbReference>
<evidence type="ECO:0000256" key="2">
    <source>
        <dbReference type="SAM" id="Phobius"/>
    </source>
</evidence>
<feature type="transmembrane region" description="Helical" evidence="2">
    <location>
        <begin position="41"/>
        <end position="60"/>
    </location>
</feature>
<evidence type="ECO:0000313" key="4">
    <source>
        <dbReference type="EMBL" id="MEQ2580124.1"/>
    </source>
</evidence>
<feature type="transmembrane region" description="Helical" evidence="2">
    <location>
        <begin position="13"/>
        <end position="35"/>
    </location>
</feature>
<keyword evidence="1 2" id="KW-0472">Membrane</keyword>
<dbReference type="PANTHER" id="PTHR47618:SF2">
    <property type="entry name" value="CYCLIC-DI-AMP PHOSPHODIESTERASE GDPP"/>
    <property type="match status" value="1"/>
</dbReference>
<proteinExistence type="inferred from homology"/>
<keyword evidence="1" id="KW-1003">Cell membrane</keyword>
<keyword evidence="2" id="KW-1133">Transmembrane helix</keyword>
<dbReference type="EC" id="3.1.4.-" evidence="1"/>
<dbReference type="PROSITE" id="PS50887">
    <property type="entry name" value="GGDEF"/>
    <property type="match status" value="1"/>
</dbReference>
<keyword evidence="1" id="KW-0378">Hydrolase</keyword>
<dbReference type="PANTHER" id="PTHR47618">
    <property type="entry name" value="BIFUNCTIONAL OLIGORIBONUCLEASE AND PAP PHOSPHATASE NRNA"/>
    <property type="match status" value="1"/>
</dbReference>
<dbReference type="Pfam" id="PF02272">
    <property type="entry name" value="DHHA1"/>
    <property type="match status" value="1"/>
</dbReference>